<keyword evidence="4" id="KW-1185">Reference proteome</keyword>
<evidence type="ECO:0000313" key="4">
    <source>
        <dbReference type="Proteomes" id="UP000468990"/>
    </source>
</evidence>
<dbReference type="OrthoDB" id="1375966at2"/>
<protein>
    <submittedName>
        <fullName evidence="2">Uncharacterized protein</fullName>
    </submittedName>
</protein>
<dbReference type="RefSeq" id="WP_142449365.1">
    <property type="nucleotide sequence ID" value="NZ_WKKG01000012.1"/>
</dbReference>
<reference evidence="1 4" key="2">
    <citation type="submission" date="2019-11" db="EMBL/GenBank/DDBJ databases">
        <title>Flavobacterium resistens genome.</title>
        <authorList>
            <person name="Wilson V.M."/>
            <person name="Newman J.D."/>
        </authorList>
    </citation>
    <scope>NUCLEOTIDE SEQUENCE [LARGE SCALE GENOMIC DNA]</scope>
    <source>
        <strain evidence="1 4">DSM 19382</strain>
    </source>
</reference>
<sequence length="104" mass="12412">MTEHEVQNRLNFLDVINSFLFEDIPVEIKGVTLYRKRNILTDGEKICISQERASLRDFISHKNGEINEKQVRNYKVSQKIEDKINACVIIIKQTNWHKTYKRNY</sequence>
<gene>
    <name evidence="1" type="ORF">GJU42_20150</name>
    <name evidence="2" type="ORF">SAMN06265349_101702</name>
</gene>
<evidence type="ECO:0000313" key="2">
    <source>
        <dbReference type="EMBL" id="SMO42350.1"/>
    </source>
</evidence>
<accession>A0A521B6R2</accession>
<evidence type="ECO:0000313" key="1">
    <source>
        <dbReference type="EMBL" id="MRX70294.1"/>
    </source>
</evidence>
<dbReference type="EMBL" id="WKKG01000012">
    <property type="protein sequence ID" value="MRX70294.1"/>
    <property type="molecule type" value="Genomic_DNA"/>
</dbReference>
<dbReference type="AlphaFoldDB" id="A0A521B6R2"/>
<reference evidence="2 3" key="1">
    <citation type="submission" date="2017-05" db="EMBL/GenBank/DDBJ databases">
        <authorList>
            <person name="Varghese N."/>
            <person name="Submissions S."/>
        </authorList>
    </citation>
    <scope>NUCLEOTIDE SEQUENCE [LARGE SCALE GENOMIC DNA]</scope>
    <source>
        <strain evidence="2 3">DSM 19382</strain>
    </source>
</reference>
<evidence type="ECO:0000313" key="3">
    <source>
        <dbReference type="Proteomes" id="UP000317289"/>
    </source>
</evidence>
<proteinExistence type="predicted"/>
<dbReference type="Proteomes" id="UP000468990">
    <property type="component" value="Unassembled WGS sequence"/>
</dbReference>
<organism evidence="2 3">
    <name type="scientific">Flavobacterium resistens</name>
    <dbReference type="NCBI Taxonomy" id="443612"/>
    <lineage>
        <taxon>Bacteria</taxon>
        <taxon>Pseudomonadati</taxon>
        <taxon>Bacteroidota</taxon>
        <taxon>Flavobacteriia</taxon>
        <taxon>Flavobacteriales</taxon>
        <taxon>Flavobacteriaceae</taxon>
        <taxon>Flavobacterium</taxon>
    </lineage>
</organism>
<name>A0A521B6R2_9FLAO</name>
<dbReference type="Proteomes" id="UP000317289">
    <property type="component" value="Unassembled WGS sequence"/>
</dbReference>
<dbReference type="EMBL" id="FXTA01000001">
    <property type="protein sequence ID" value="SMO42350.1"/>
    <property type="molecule type" value="Genomic_DNA"/>
</dbReference>